<dbReference type="AlphaFoldDB" id="A0A3P6TU48"/>
<dbReference type="EMBL" id="UYRX01000883">
    <property type="protein sequence ID" value="VDK86879.1"/>
    <property type="molecule type" value="Genomic_DNA"/>
</dbReference>
<feature type="region of interest" description="Disordered" evidence="1">
    <location>
        <begin position="1"/>
        <end position="25"/>
    </location>
</feature>
<gene>
    <name evidence="2" type="ORF">NLS_LOCUS7860</name>
</gene>
<organism evidence="2 3">
    <name type="scientific">Litomosoides sigmodontis</name>
    <name type="common">Filarial nematode worm</name>
    <dbReference type="NCBI Taxonomy" id="42156"/>
    <lineage>
        <taxon>Eukaryota</taxon>
        <taxon>Metazoa</taxon>
        <taxon>Ecdysozoa</taxon>
        <taxon>Nematoda</taxon>
        <taxon>Chromadorea</taxon>
        <taxon>Rhabditida</taxon>
        <taxon>Spirurina</taxon>
        <taxon>Spiruromorpha</taxon>
        <taxon>Filarioidea</taxon>
        <taxon>Onchocercidae</taxon>
        <taxon>Litomosoides</taxon>
    </lineage>
</organism>
<proteinExistence type="predicted"/>
<sequence>MDRCRKKDDETNKKNEDGQKLEEKLPNITMNEDLSVLFSPAGNYKMRFTKDSGDLLIRAGAPRKGMDKHRIVTGRRKDRFLAWLEERLCEDGGDVLGPRNWLADGSRIVPVRHPEFPYITYNRYFSSISSTSSSSSNRSQR</sequence>
<evidence type="ECO:0000313" key="3">
    <source>
        <dbReference type="Proteomes" id="UP000277928"/>
    </source>
</evidence>
<keyword evidence="3" id="KW-1185">Reference proteome</keyword>
<evidence type="ECO:0000313" key="2">
    <source>
        <dbReference type="EMBL" id="VDK86879.1"/>
    </source>
</evidence>
<dbReference type="STRING" id="42156.A0A3P6TU48"/>
<reference evidence="2 3" key="1">
    <citation type="submission" date="2018-08" db="EMBL/GenBank/DDBJ databases">
        <authorList>
            <person name="Laetsch R D."/>
            <person name="Stevens L."/>
            <person name="Kumar S."/>
            <person name="Blaxter L. M."/>
        </authorList>
    </citation>
    <scope>NUCLEOTIDE SEQUENCE [LARGE SCALE GENOMIC DNA]</scope>
</reference>
<dbReference type="Proteomes" id="UP000277928">
    <property type="component" value="Unassembled WGS sequence"/>
</dbReference>
<protein>
    <submittedName>
        <fullName evidence="2">Uncharacterized protein</fullName>
    </submittedName>
</protein>
<evidence type="ECO:0000256" key="1">
    <source>
        <dbReference type="SAM" id="MobiDB-lite"/>
    </source>
</evidence>
<accession>A0A3P6TU48</accession>
<name>A0A3P6TU48_LITSI</name>